<dbReference type="EMBL" id="BTGU01000007">
    <property type="protein sequence ID" value="GMN37480.1"/>
    <property type="molecule type" value="Genomic_DNA"/>
</dbReference>
<dbReference type="GO" id="GO:0003729">
    <property type="term" value="F:mRNA binding"/>
    <property type="evidence" value="ECO:0007669"/>
    <property type="project" value="TreeGrafter"/>
</dbReference>
<dbReference type="PROSITE" id="PS51375">
    <property type="entry name" value="PPR"/>
    <property type="match status" value="5"/>
</dbReference>
<dbReference type="InterPro" id="IPR011990">
    <property type="entry name" value="TPR-like_helical_dom_sf"/>
</dbReference>
<feature type="repeat" description="PPR" evidence="3">
    <location>
        <begin position="334"/>
        <end position="368"/>
    </location>
</feature>
<dbReference type="PANTHER" id="PTHR47934">
    <property type="entry name" value="PENTATRICOPEPTIDE REPEAT-CONTAINING PROTEIN PET309, MITOCHONDRIAL"/>
    <property type="match status" value="1"/>
</dbReference>
<gene>
    <name evidence="5" type="ORF">TIFTF001_006847</name>
</gene>
<feature type="repeat" description="PPR" evidence="3">
    <location>
        <begin position="229"/>
        <end position="263"/>
    </location>
</feature>
<evidence type="ECO:0000313" key="6">
    <source>
        <dbReference type="Proteomes" id="UP001187192"/>
    </source>
</evidence>
<dbReference type="InterPro" id="IPR002885">
    <property type="entry name" value="PPR_rpt"/>
</dbReference>
<protein>
    <recommendedName>
        <fullName evidence="7">Pentatricopeptide repeat-containing protein</fullName>
    </recommendedName>
</protein>
<organism evidence="5 6">
    <name type="scientific">Ficus carica</name>
    <name type="common">Common fig</name>
    <dbReference type="NCBI Taxonomy" id="3494"/>
    <lineage>
        <taxon>Eukaryota</taxon>
        <taxon>Viridiplantae</taxon>
        <taxon>Streptophyta</taxon>
        <taxon>Embryophyta</taxon>
        <taxon>Tracheophyta</taxon>
        <taxon>Spermatophyta</taxon>
        <taxon>Magnoliopsida</taxon>
        <taxon>eudicotyledons</taxon>
        <taxon>Gunneridae</taxon>
        <taxon>Pentapetalae</taxon>
        <taxon>rosids</taxon>
        <taxon>fabids</taxon>
        <taxon>Rosales</taxon>
        <taxon>Moraceae</taxon>
        <taxon>Ficeae</taxon>
        <taxon>Ficus</taxon>
    </lineage>
</organism>
<dbReference type="GO" id="GO:0005739">
    <property type="term" value="C:mitochondrion"/>
    <property type="evidence" value="ECO:0007669"/>
    <property type="project" value="TreeGrafter"/>
</dbReference>
<evidence type="ECO:0000256" key="1">
    <source>
        <dbReference type="ARBA" id="ARBA00007626"/>
    </source>
</evidence>
<comment type="caution">
    <text evidence="5">The sequence shown here is derived from an EMBL/GenBank/DDBJ whole genome shotgun (WGS) entry which is preliminary data.</text>
</comment>
<dbReference type="AlphaFoldDB" id="A0AA88CZ34"/>
<dbReference type="Pfam" id="PF01535">
    <property type="entry name" value="PPR"/>
    <property type="match status" value="2"/>
</dbReference>
<reference evidence="5" key="1">
    <citation type="submission" date="2023-07" db="EMBL/GenBank/DDBJ databases">
        <title>draft genome sequence of fig (Ficus carica).</title>
        <authorList>
            <person name="Takahashi T."/>
            <person name="Nishimura K."/>
        </authorList>
    </citation>
    <scope>NUCLEOTIDE SEQUENCE</scope>
</reference>
<name>A0AA88CZ34_FICCA</name>
<proteinExistence type="inferred from homology"/>
<keyword evidence="2" id="KW-0677">Repeat</keyword>
<feature type="repeat" description="PPR" evidence="3">
    <location>
        <begin position="264"/>
        <end position="298"/>
    </location>
</feature>
<feature type="repeat" description="PPR" evidence="3">
    <location>
        <begin position="405"/>
        <end position="439"/>
    </location>
</feature>
<dbReference type="Pfam" id="PF13041">
    <property type="entry name" value="PPR_2"/>
    <property type="match status" value="2"/>
</dbReference>
<keyword evidence="6" id="KW-1185">Reference proteome</keyword>
<evidence type="ECO:0000256" key="3">
    <source>
        <dbReference type="PROSITE-ProRule" id="PRU00708"/>
    </source>
</evidence>
<dbReference type="PANTHER" id="PTHR47934:SF8">
    <property type="entry name" value="PENTACOTRIPEPTIDE-REPEAT REGION OF PRORP DOMAIN-CONTAINING PROTEIN"/>
    <property type="match status" value="1"/>
</dbReference>
<comment type="similarity">
    <text evidence="1">Belongs to the PPR family. P subfamily.</text>
</comment>
<dbReference type="InterPro" id="IPR051114">
    <property type="entry name" value="Mito_RNA_Proc_CCM1"/>
</dbReference>
<dbReference type="GO" id="GO:0006396">
    <property type="term" value="P:RNA processing"/>
    <property type="evidence" value="ECO:0007669"/>
    <property type="project" value="TreeGrafter"/>
</dbReference>
<accession>A0AA88CZ34</accession>
<sequence length="472" mass="52930">MAIIRTLKPFFPTPNSKPPSSLLSLSSFSTSSPSDHHPPTPISTVVAVLTHSRSKSRWSHLRSLRPDGFSPSEFSQIALHLKNNPHLALRFFLWARRNSHCPHDLTSYSTLIHILARGRLKRRALALLRDAIRAPESNPLKVFETLVKSYTECGSAPFVFDLLIEACLISKKIDSSIDIARMLISRGISPGIGTSKFLIREVCRCHGADEGYRLYEEIFVSNCGVVKPNVEILNTLMVGFYQDGDMEKVKEIWDRFSESNCDPNCYSYSILMAVCCDEGKMDEAENLWEEMKVKNLEFDVVAYNTIIGGFCRIGEVEKAEEYFREMGLSGIESSSTTFEHFVKGYCKVGNVDSAMLVYKDMLRKGFRPDGSTMEGLIGGFCEKSRGLEALEILRGAKGGFGFRPTRKSIEVLVMGLCREGKMEEALEVQRKMVSEGFEPCCEVYGAFISGYVVQGNSEMAERLRKEMLQVCG</sequence>
<feature type="repeat" description="PPR" evidence="3">
    <location>
        <begin position="299"/>
        <end position="333"/>
    </location>
</feature>
<dbReference type="NCBIfam" id="TIGR00756">
    <property type="entry name" value="PPR"/>
    <property type="match status" value="5"/>
</dbReference>
<feature type="region of interest" description="Disordered" evidence="4">
    <location>
        <begin position="15"/>
        <end position="42"/>
    </location>
</feature>
<evidence type="ECO:0000256" key="2">
    <source>
        <dbReference type="ARBA" id="ARBA00022737"/>
    </source>
</evidence>
<evidence type="ECO:0000256" key="4">
    <source>
        <dbReference type="SAM" id="MobiDB-lite"/>
    </source>
</evidence>
<dbReference type="Gene3D" id="1.25.40.10">
    <property type="entry name" value="Tetratricopeptide repeat domain"/>
    <property type="match status" value="3"/>
</dbReference>
<evidence type="ECO:0000313" key="5">
    <source>
        <dbReference type="EMBL" id="GMN37480.1"/>
    </source>
</evidence>
<feature type="compositionally biased region" description="Low complexity" evidence="4">
    <location>
        <begin position="18"/>
        <end position="33"/>
    </location>
</feature>
<dbReference type="Proteomes" id="UP001187192">
    <property type="component" value="Unassembled WGS sequence"/>
</dbReference>
<dbReference type="GO" id="GO:0007005">
    <property type="term" value="P:mitochondrion organization"/>
    <property type="evidence" value="ECO:0007669"/>
    <property type="project" value="TreeGrafter"/>
</dbReference>
<evidence type="ECO:0008006" key="7">
    <source>
        <dbReference type="Google" id="ProtNLM"/>
    </source>
</evidence>